<sequence>MSAPTAVTGARPASRWALLGAFSLLVATTQVLWLTFAPVTGESARALGVSEGLVGDLAVVNPLLFVVLALPAGRFVDRALHPTLSAGALLTVAGALVRLVDTSSYGWQLGGQLLASVAQPLVLTATTTLAVRAFPPRERTVAIAVGSAAQFVGVLGGALGGAPLVAVGGLPLLLGVHAVLAGVAAVGVLVMLRVAALAPVAHRDAHGLRWLRHEPLLWRLAGLLFVGVGVFNALATWLDPVLAALGHPGTGGPLIAVTTLAGVLGAAVLPGPVAARGARRRLLVAATACTGLVFAALVVVHTPVAAGVLLAVLGFLLLAGLPVALEWSEAHVGVARSGTATAVLLLAGNLGGVLLVLAVQPVVGSPRLALGVIALAAVPGLALALTLPRREDPA</sequence>
<dbReference type="PANTHER" id="PTHR10924">
    <property type="entry name" value="MAJOR FACILITATOR SUPERFAMILY PROTEIN-RELATED"/>
    <property type="match status" value="1"/>
</dbReference>
<keyword evidence="3 5" id="KW-1133">Transmembrane helix</keyword>
<evidence type="ECO:0000313" key="7">
    <source>
        <dbReference type="Proteomes" id="UP001430172"/>
    </source>
</evidence>
<feature type="transmembrane region" description="Helical" evidence="5">
    <location>
        <begin position="250"/>
        <end position="270"/>
    </location>
</feature>
<dbReference type="Pfam" id="PF07690">
    <property type="entry name" value="MFS_1"/>
    <property type="match status" value="1"/>
</dbReference>
<accession>A0ABS2CPQ4</accession>
<feature type="transmembrane region" description="Helical" evidence="5">
    <location>
        <begin position="83"/>
        <end position="100"/>
    </location>
</feature>
<feature type="transmembrane region" description="Helical" evidence="5">
    <location>
        <begin position="172"/>
        <end position="195"/>
    </location>
</feature>
<evidence type="ECO:0000256" key="5">
    <source>
        <dbReference type="SAM" id="Phobius"/>
    </source>
</evidence>
<keyword evidence="7" id="KW-1185">Reference proteome</keyword>
<comment type="caution">
    <text evidence="6">The sequence shown here is derived from an EMBL/GenBank/DDBJ whole genome shotgun (WGS) entry which is preliminary data.</text>
</comment>
<gene>
    <name evidence="6" type="ORF">JQN70_15815</name>
</gene>
<dbReference type="PANTHER" id="PTHR10924:SF6">
    <property type="entry name" value="SOLUTE CARRIER FAMILY 49 MEMBER A3"/>
    <property type="match status" value="1"/>
</dbReference>
<comment type="subcellular location">
    <subcellularLocation>
        <location evidence="1">Membrane</location>
        <topology evidence="1">Multi-pass membrane protein</topology>
    </subcellularLocation>
</comment>
<keyword evidence="4 5" id="KW-0472">Membrane</keyword>
<feature type="transmembrane region" description="Helical" evidence="5">
    <location>
        <begin position="112"/>
        <end position="134"/>
    </location>
</feature>
<evidence type="ECO:0000256" key="3">
    <source>
        <dbReference type="ARBA" id="ARBA00022989"/>
    </source>
</evidence>
<proteinExistence type="predicted"/>
<feature type="transmembrane region" description="Helical" evidence="5">
    <location>
        <begin position="368"/>
        <end position="387"/>
    </location>
</feature>
<reference evidence="6" key="1">
    <citation type="submission" date="2021-02" db="EMBL/GenBank/DDBJ databases">
        <title>Phycicoccus sp. MQZ13P-5T, whole genome shotgun sequence.</title>
        <authorList>
            <person name="Tuo L."/>
        </authorList>
    </citation>
    <scope>NUCLEOTIDE SEQUENCE</scope>
    <source>
        <strain evidence="6">MQZ13P-5</strain>
    </source>
</reference>
<dbReference type="Proteomes" id="UP001430172">
    <property type="component" value="Unassembled WGS sequence"/>
</dbReference>
<dbReference type="Gene3D" id="1.20.1250.20">
    <property type="entry name" value="MFS general substrate transporter like domains"/>
    <property type="match status" value="2"/>
</dbReference>
<feature type="transmembrane region" description="Helical" evidence="5">
    <location>
        <begin position="216"/>
        <end position="238"/>
    </location>
</feature>
<name>A0ABS2CPQ4_9MICO</name>
<feature type="transmembrane region" description="Helical" evidence="5">
    <location>
        <begin position="141"/>
        <end position="166"/>
    </location>
</feature>
<evidence type="ECO:0000256" key="1">
    <source>
        <dbReference type="ARBA" id="ARBA00004141"/>
    </source>
</evidence>
<evidence type="ECO:0000256" key="4">
    <source>
        <dbReference type="ARBA" id="ARBA00023136"/>
    </source>
</evidence>
<dbReference type="RefSeq" id="WP_204132323.1">
    <property type="nucleotide sequence ID" value="NZ_JAFDVD010000017.1"/>
</dbReference>
<dbReference type="SUPFAM" id="SSF103473">
    <property type="entry name" value="MFS general substrate transporter"/>
    <property type="match status" value="1"/>
</dbReference>
<protein>
    <submittedName>
        <fullName evidence="6">MFS transporter</fullName>
    </submittedName>
</protein>
<feature type="transmembrane region" description="Helical" evidence="5">
    <location>
        <begin position="16"/>
        <end position="37"/>
    </location>
</feature>
<feature type="transmembrane region" description="Helical" evidence="5">
    <location>
        <begin position="339"/>
        <end position="362"/>
    </location>
</feature>
<keyword evidence="2 5" id="KW-0812">Transmembrane</keyword>
<dbReference type="EMBL" id="JAFDVD010000017">
    <property type="protein sequence ID" value="MBM6401864.1"/>
    <property type="molecule type" value="Genomic_DNA"/>
</dbReference>
<dbReference type="InterPro" id="IPR036259">
    <property type="entry name" value="MFS_trans_sf"/>
</dbReference>
<feature type="transmembrane region" description="Helical" evidence="5">
    <location>
        <begin position="57"/>
        <end position="76"/>
    </location>
</feature>
<evidence type="ECO:0000256" key="2">
    <source>
        <dbReference type="ARBA" id="ARBA00022692"/>
    </source>
</evidence>
<organism evidence="6 7">
    <name type="scientific">Phycicoccus sonneratiae</name>
    <dbReference type="NCBI Taxonomy" id="2807628"/>
    <lineage>
        <taxon>Bacteria</taxon>
        <taxon>Bacillati</taxon>
        <taxon>Actinomycetota</taxon>
        <taxon>Actinomycetes</taxon>
        <taxon>Micrococcales</taxon>
        <taxon>Intrasporangiaceae</taxon>
        <taxon>Phycicoccus</taxon>
    </lineage>
</organism>
<evidence type="ECO:0000313" key="6">
    <source>
        <dbReference type="EMBL" id="MBM6401864.1"/>
    </source>
</evidence>
<dbReference type="InterPro" id="IPR011701">
    <property type="entry name" value="MFS"/>
</dbReference>
<feature type="transmembrane region" description="Helical" evidence="5">
    <location>
        <begin position="282"/>
        <end position="300"/>
    </location>
</feature>
<dbReference type="InterPro" id="IPR049680">
    <property type="entry name" value="FLVCR1-2_SLC49-like"/>
</dbReference>
<feature type="transmembrane region" description="Helical" evidence="5">
    <location>
        <begin position="306"/>
        <end position="327"/>
    </location>
</feature>